<comment type="similarity">
    <text evidence="2 6">Belongs to the ABC-3 integral membrane protein family.</text>
</comment>
<feature type="transmembrane region" description="Helical" evidence="7">
    <location>
        <begin position="91"/>
        <end position="112"/>
    </location>
</feature>
<evidence type="ECO:0000256" key="2">
    <source>
        <dbReference type="ARBA" id="ARBA00008034"/>
    </source>
</evidence>
<name>A0A0K2GYY9_9CORY</name>
<feature type="transmembrane region" description="Helical" evidence="7">
    <location>
        <begin position="62"/>
        <end position="84"/>
    </location>
</feature>
<feature type="transmembrane region" description="Helical" evidence="7">
    <location>
        <begin position="6"/>
        <end position="28"/>
    </location>
</feature>
<dbReference type="InterPro" id="IPR001626">
    <property type="entry name" value="ABC_TroCD"/>
</dbReference>
<evidence type="ECO:0000313" key="9">
    <source>
        <dbReference type="Proteomes" id="UP000058446"/>
    </source>
</evidence>
<dbReference type="KEGG" id="clw:CLAC_03935"/>
<dbReference type="GO" id="GO:0043190">
    <property type="term" value="C:ATP-binding cassette (ABC) transporter complex"/>
    <property type="evidence" value="ECO:0007669"/>
    <property type="project" value="InterPro"/>
</dbReference>
<dbReference type="PANTHER" id="PTHR30477">
    <property type="entry name" value="ABC-TRANSPORTER METAL-BINDING PROTEIN"/>
    <property type="match status" value="1"/>
</dbReference>
<feature type="transmembrane region" description="Helical" evidence="7">
    <location>
        <begin position="172"/>
        <end position="191"/>
    </location>
</feature>
<reference evidence="8 9" key="1">
    <citation type="submission" date="2013-10" db="EMBL/GenBank/DDBJ databases">
        <title>Complete genome sequence of Corynebacterium lactis DSM 45799(T), isolated from raw cow milk.</title>
        <authorList>
            <person name="Ruckert C."/>
            <person name="Albersmeier A."/>
            <person name="Lipski A."/>
            <person name="Kalinowski J."/>
        </authorList>
    </citation>
    <scope>NUCLEOTIDE SEQUENCE [LARGE SCALE GENOMIC DNA]</scope>
    <source>
        <strain evidence="8 9">RW2-5</strain>
    </source>
</reference>
<proteinExistence type="inferred from homology"/>
<evidence type="ECO:0000256" key="7">
    <source>
        <dbReference type="SAM" id="Phobius"/>
    </source>
</evidence>
<accession>A0A0K2GYY9</accession>
<evidence type="ECO:0000256" key="1">
    <source>
        <dbReference type="ARBA" id="ARBA00004141"/>
    </source>
</evidence>
<dbReference type="GO" id="GO:0055085">
    <property type="term" value="P:transmembrane transport"/>
    <property type="evidence" value="ECO:0007669"/>
    <property type="project" value="InterPro"/>
</dbReference>
<dbReference type="PANTHER" id="PTHR30477:SF21">
    <property type="entry name" value="ABC-3 PROTEIN"/>
    <property type="match status" value="1"/>
</dbReference>
<dbReference type="Proteomes" id="UP000058446">
    <property type="component" value="Chromosome"/>
</dbReference>
<keyword evidence="6" id="KW-0813">Transport</keyword>
<keyword evidence="4 7" id="KW-1133">Transmembrane helix</keyword>
<evidence type="ECO:0000256" key="6">
    <source>
        <dbReference type="RuleBase" id="RU003943"/>
    </source>
</evidence>
<dbReference type="OrthoDB" id="3260923at2"/>
<dbReference type="Gene3D" id="1.10.3470.10">
    <property type="entry name" value="ABC transporter involved in vitamin B12 uptake, BtuC"/>
    <property type="match status" value="1"/>
</dbReference>
<comment type="subcellular location">
    <subcellularLocation>
        <location evidence="6">Cell membrane</location>
        <topology evidence="6">Multi-pass membrane protein</topology>
    </subcellularLocation>
    <subcellularLocation>
        <location evidence="1">Membrane</location>
        <topology evidence="1">Multi-pass membrane protein</topology>
    </subcellularLocation>
</comment>
<dbReference type="EMBL" id="CP006841">
    <property type="protein sequence ID" value="ALA67000.1"/>
    <property type="molecule type" value="Genomic_DNA"/>
</dbReference>
<sequence length="272" mass="27878">MADILLLPIIELVLVGALSGLVGVFAVLNRQVFFAEAITHATFPGAVIGVVIAAALGLNHSWISVFLFAGALLMCIPIGALFGLARVGTTASAAGIVLTLGFALGYFLNKWFSPLPVKVDSFLVGSVLNVDGVDIALSGILLAVVLAIVVARWRFLVFFTFDRSAYAVAHSAGRTQALVSAMIMVTLVALIPAVGTILSIALLVAPAAALVGLVTNTKLLFILAPLLGIAIGLTGLGVAVWANLSVGGCIGACAGAFYLPLKIASTRNNAKI</sequence>
<dbReference type="InterPro" id="IPR037294">
    <property type="entry name" value="ABC_BtuC-like"/>
</dbReference>
<keyword evidence="3 6" id="KW-0812">Transmembrane</keyword>
<organism evidence="8 9">
    <name type="scientific">Corynebacterium lactis RW2-5</name>
    <dbReference type="NCBI Taxonomy" id="1408189"/>
    <lineage>
        <taxon>Bacteria</taxon>
        <taxon>Bacillati</taxon>
        <taxon>Actinomycetota</taxon>
        <taxon>Actinomycetes</taxon>
        <taxon>Mycobacteriales</taxon>
        <taxon>Corynebacteriaceae</taxon>
        <taxon>Corynebacterium</taxon>
    </lineage>
</organism>
<keyword evidence="5 7" id="KW-0472">Membrane</keyword>
<feature type="transmembrane region" description="Helical" evidence="7">
    <location>
        <begin position="37"/>
        <end position="56"/>
    </location>
</feature>
<dbReference type="PATRIC" id="fig|1408189.4.peg.786"/>
<gene>
    <name evidence="8" type="ORF">CLAC_03935</name>
</gene>
<evidence type="ECO:0000256" key="5">
    <source>
        <dbReference type="ARBA" id="ARBA00023136"/>
    </source>
</evidence>
<dbReference type="RefSeq" id="WP_053411778.1">
    <property type="nucleotide sequence ID" value="NZ_CP006841.1"/>
</dbReference>
<dbReference type="Pfam" id="PF00950">
    <property type="entry name" value="ABC-3"/>
    <property type="match status" value="1"/>
</dbReference>
<protein>
    <submittedName>
        <fullName evidence="8">Zinc ABC transporter permease</fullName>
    </submittedName>
</protein>
<evidence type="ECO:0000256" key="4">
    <source>
        <dbReference type="ARBA" id="ARBA00022989"/>
    </source>
</evidence>
<dbReference type="SUPFAM" id="SSF81345">
    <property type="entry name" value="ABC transporter involved in vitamin B12 uptake, BtuC"/>
    <property type="match status" value="1"/>
</dbReference>
<evidence type="ECO:0000256" key="3">
    <source>
        <dbReference type="ARBA" id="ARBA00022692"/>
    </source>
</evidence>
<dbReference type="AlphaFoldDB" id="A0A0K2GYY9"/>
<feature type="transmembrane region" description="Helical" evidence="7">
    <location>
        <begin position="219"/>
        <end position="238"/>
    </location>
</feature>
<feature type="transmembrane region" description="Helical" evidence="7">
    <location>
        <begin position="132"/>
        <end position="151"/>
    </location>
</feature>
<evidence type="ECO:0000313" key="8">
    <source>
        <dbReference type="EMBL" id="ALA67000.1"/>
    </source>
</evidence>
<dbReference type="STRING" id="1408189.CLAC_03935"/>
<keyword evidence="9" id="KW-1185">Reference proteome</keyword>